<dbReference type="SUPFAM" id="SSF55874">
    <property type="entry name" value="ATPase domain of HSP90 chaperone/DNA topoisomerase II/histidine kinase"/>
    <property type="match status" value="1"/>
</dbReference>
<evidence type="ECO:0000313" key="11">
    <source>
        <dbReference type="EMBL" id="SKA73962.1"/>
    </source>
</evidence>
<dbReference type="Pfam" id="PF00512">
    <property type="entry name" value="HisKA"/>
    <property type="match status" value="1"/>
</dbReference>
<dbReference type="SMART" id="SM00387">
    <property type="entry name" value="HATPase_c"/>
    <property type="match status" value="1"/>
</dbReference>
<dbReference type="InterPro" id="IPR003594">
    <property type="entry name" value="HATPase_dom"/>
</dbReference>
<evidence type="ECO:0000259" key="7">
    <source>
        <dbReference type="PROSITE" id="PS50109"/>
    </source>
</evidence>
<evidence type="ECO:0000256" key="3">
    <source>
        <dbReference type="ARBA" id="ARBA00022553"/>
    </source>
</evidence>
<dbReference type="PROSITE" id="PS50110">
    <property type="entry name" value="RESPONSE_REGULATORY"/>
    <property type="match status" value="1"/>
</dbReference>
<feature type="domain" description="PAS" evidence="9">
    <location>
        <begin position="286"/>
        <end position="341"/>
    </location>
</feature>
<evidence type="ECO:0000256" key="4">
    <source>
        <dbReference type="ARBA" id="ARBA00023012"/>
    </source>
</evidence>
<evidence type="ECO:0000259" key="9">
    <source>
        <dbReference type="PROSITE" id="PS50112"/>
    </source>
</evidence>
<dbReference type="SUPFAM" id="SSF47384">
    <property type="entry name" value="Homodimeric domain of signal transducing histidine kinase"/>
    <property type="match status" value="1"/>
</dbReference>
<dbReference type="CDD" id="cd00130">
    <property type="entry name" value="PAS"/>
    <property type="match status" value="2"/>
</dbReference>
<dbReference type="SMART" id="SM00086">
    <property type="entry name" value="PAC"/>
    <property type="match status" value="2"/>
</dbReference>
<sequence>MSSKPETVERELRELRRQFRELEREHQVLSEKYERTRAREKAKERLGDISTQAVVSFTSSGNVARCNMAFATLLGAVPEALTGSDLRSELSSAALQRLHTLLDTIQRQGESRGNPWSVEPRDGPSVWLLLDGVFLGGDPEQGTVYCALRPAPGDDATQSLLEDTSHFRTMFYEDPAIRLLIDPERQEIVDANNAAVEFYGYNRQEFQGLPLSSVNPLMKRGLDRALERTRESSRKHFRFKHILKNGEIREVDVFSGPLEMQGRKFVYSVVHDATEWRRAERRLREYSALLSGIMQNSAPMIYAKDRAGRFIYCNVSMCNYLERPQEEILGRTDRELFPEDRAREHRRWDWMTMETGEASTHEVLVWHEDREYYWMVTKFPMRDERQRIFGVCGISTDITERRVAEREVEAMNQQLAAVNEQLLASNEEMQGEVERRRLMEQELREREAQVRGILRAAPVGIGMQRNGVVRWSNEQLAHMLGHTREELDGMSAAKLYPSDAEHARIQRFKEEQLGSHGSSSVETRLRHRDGFELDVLLSFSSLRSGEPDEGVIFSALDVTERNRFVRELERTRDAAEVASRAKGEFVANMSHEIRTPLNGIMGMLQLMGITALTEEQKEYVDTALDSARGLMSVLNDILDFSLIESGKLVLRREPFHLREYLQPVVVMFREQAASKGLDFVLDIHPDVPEGLSGDPGRLRQVLFNILGNAIKFTHEGEVRLSIYPMERPSAMRRAGLLMAVEDTGIGVPEDKLERVFDTFTQADGSHTRDYQGTGLGLAIVRRLLQIMGGEVTMTSRLGKGTTVWFCVPLDIRRSGSVQERDAHHLESAPWRVLVVEDNRVNRVMLQRFLKKLGATVTAVENGKHALDSLALDTFDVVLMDVQMPVMDGIAATRAIRAGKAGPRNRDVPIAALTAHAMSGDRDRFLDSGMDDYLAKPVSLESLARLIQRLTGKASGQGAPN</sequence>
<dbReference type="CDD" id="cd17546">
    <property type="entry name" value="REC_hyHK_CKI1_RcsC-like"/>
    <property type="match status" value="1"/>
</dbReference>
<evidence type="ECO:0000259" key="10">
    <source>
        <dbReference type="PROSITE" id="PS50113"/>
    </source>
</evidence>
<keyword evidence="3 5" id="KW-0597">Phosphoprotein</keyword>
<dbReference type="InterPro" id="IPR036890">
    <property type="entry name" value="HATPase_C_sf"/>
</dbReference>
<dbReference type="SMART" id="SM00388">
    <property type="entry name" value="HisKA"/>
    <property type="match status" value="1"/>
</dbReference>
<feature type="coiled-coil region" evidence="6">
    <location>
        <begin position="401"/>
        <end position="432"/>
    </location>
</feature>
<dbReference type="InterPro" id="IPR005467">
    <property type="entry name" value="His_kinase_dom"/>
</dbReference>
<dbReference type="PANTHER" id="PTHR45339:SF1">
    <property type="entry name" value="HYBRID SIGNAL TRANSDUCTION HISTIDINE KINASE J"/>
    <property type="match status" value="1"/>
</dbReference>
<dbReference type="GO" id="GO:0000155">
    <property type="term" value="F:phosphorelay sensor kinase activity"/>
    <property type="evidence" value="ECO:0007669"/>
    <property type="project" value="InterPro"/>
</dbReference>
<dbReference type="AlphaFoldDB" id="A0A1T4W9J9"/>
<dbReference type="CDD" id="cd16922">
    <property type="entry name" value="HATPase_EvgS-ArcB-TorS-like"/>
    <property type="match status" value="1"/>
</dbReference>
<feature type="domain" description="PAC" evidence="10">
    <location>
        <begin position="519"/>
        <end position="570"/>
    </location>
</feature>
<dbReference type="CDD" id="cd00082">
    <property type="entry name" value="HisKA"/>
    <property type="match status" value="1"/>
</dbReference>
<evidence type="ECO:0000313" key="12">
    <source>
        <dbReference type="Proteomes" id="UP000190027"/>
    </source>
</evidence>
<dbReference type="FunFam" id="3.30.565.10:FF:000010">
    <property type="entry name" value="Sensor histidine kinase RcsC"/>
    <property type="match status" value="1"/>
</dbReference>
<evidence type="ECO:0000259" key="8">
    <source>
        <dbReference type="PROSITE" id="PS50110"/>
    </source>
</evidence>
<dbReference type="Pfam" id="PF13426">
    <property type="entry name" value="PAS_9"/>
    <property type="match status" value="2"/>
</dbReference>
<dbReference type="OrthoDB" id="8477705at2"/>
<dbReference type="RefSeq" id="WP_078716145.1">
    <property type="nucleotide sequence ID" value="NZ_FUYC01000002.1"/>
</dbReference>
<dbReference type="PANTHER" id="PTHR45339">
    <property type="entry name" value="HYBRID SIGNAL TRANSDUCTION HISTIDINE KINASE J"/>
    <property type="match status" value="1"/>
</dbReference>
<dbReference type="InterPro" id="IPR003661">
    <property type="entry name" value="HisK_dim/P_dom"/>
</dbReference>
<dbReference type="Gene3D" id="3.40.50.2300">
    <property type="match status" value="1"/>
</dbReference>
<feature type="domain" description="PAC" evidence="10">
    <location>
        <begin position="359"/>
        <end position="410"/>
    </location>
</feature>
<feature type="domain" description="Response regulatory" evidence="8">
    <location>
        <begin position="831"/>
        <end position="950"/>
    </location>
</feature>
<dbReference type="InterPro" id="IPR036097">
    <property type="entry name" value="HisK_dim/P_sf"/>
</dbReference>
<dbReference type="InterPro" id="IPR001610">
    <property type="entry name" value="PAC"/>
</dbReference>
<protein>
    <recommendedName>
        <fullName evidence="2">histidine kinase</fullName>
        <ecNumber evidence="2">2.7.13.3</ecNumber>
    </recommendedName>
</protein>
<evidence type="ECO:0000256" key="2">
    <source>
        <dbReference type="ARBA" id="ARBA00012438"/>
    </source>
</evidence>
<dbReference type="SUPFAM" id="SSF55785">
    <property type="entry name" value="PYP-like sensor domain (PAS domain)"/>
    <property type="match status" value="4"/>
</dbReference>
<evidence type="ECO:0000256" key="5">
    <source>
        <dbReference type="PROSITE-ProRule" id="PRU00169"/>
    </source>
</evidence>
<dbReference type="InterPro" id="IPR000700">
    <property type="entry name" value="PAS-assoc_C"/>
</dbReference>
<dbReference type="InterPro" id="IPR004358">
    <property type="entry name" value="Sig_transdc_His_kin-like_C"/>
</dbReference>
<evidence type="ECO:0000256" key="1">
    <source>
        <dbReference type="ARBA" id="ARBA00000085"/>
    </source>
</evidence>
<dbReference type="PROSITE" id="PS50113">
    <property type="entry name" value="PAC"/>
    <property type="match status" value="2"/>
</dbReference>
<dbReference type="InterPro" id="IPR000014">
    <property type="entry name" value="PAS"/>
</dbReference>
<feature type="coiled-coil region" evidence="6">
    <location>
        <begin position="5"/>
        <end position="39"/>
    </location>
</feature>
<comment type="catalytic activity">
    <reaction evidence="1">
        <text>ATP + protein L-histidine = ADP + protein N-phospho-L-histidine.</text>
        <dbReference type="EC" id="2.7.13.3"/>
    </reaction>
</comment>
<feature type="domain" description="Histidine kinase" evidence="7">
    <location>
        <begin position="588"/>
        <end position="811"/>
    </location>
</feature>
<dbReference type="Pfam" id="PF08448">
    <property type="entry name" value="PAS_4"/>
    <property type="match status" value="1"/>
</dbReference>
<dbReference type="Proteomes" id="UP000190027">
    <property type="component" value="Unassembled WGS sequence"/>
</dbReference>
<dbReference type="SMART" id="SM00091">
    <property type="entry name" value="PAS"/>
    <property type="match status" value="4"/>
</dbReference>
<dbReference type="NCBIfam" id="TIGR00229">
    <property type="entry name" value="sensory_box"/>
    <property type="match status" value="3"/>
</dbReference>
<accession>A0A1T4W9J9</accession>
<keyword evidence="12" id="KW-1185">Reference proteome</keyword>
<dbReference type="Pfam" id="PF00072">
    <property type="entry name" value="Response_reg"/>
    <property type="match status" value="1"/>
</dbReference>
<dbReference type="EC" id="2.7.13.3" evidence="2"/>
<evidence type="ECO:0000256" key="6">
    <source>
        <dbReference type="SAM" id="Coils"/>
    </source>
</evidence>
<dbReference type="Gene3D" id="1.10.287.130">
    <property type="match status" value="1"/>
</dbReference>
<name>A0A1T4W9J9_9BACT</name>
<dbReference type="EMBL" id="FUYC01000002">
    <property type="protein sequence ID" value="SKA73962.1"/>
    <property type="molecule type" value="Genomic_DNA"/>
</dbReference>
<keyword evidence="4" id="KW-0902">Two-component regulatory system</keyword>
<dbReference type="InterPro" id="IPR011006">
    <property type="entry name" value="CheY-like_superfamily"/>
</dbReference>
<dbReference type="PROSITE" id="PS50112">
    <property type="entry name" value="PAS"/>
    <property type="match status" value="1"/>
</dbReference>
<dbReference type="PRINTS" id="PR00344">
    <property type="entry name" value="BCTRLSENSOR"/>
</dbReference>
<gene>
    <name evidence="11" type="ORF">SAMN02745704_00563</name>
</gene>
<organism evidence="11 12">
    <name type="scientific">Paucidesulfovibrio gracilis DSM 16080</name>
    <dbReference type="NCBI Taxonomy" id="1121449"/>
    <lineage>
        <taxon>Bacteria</taxon>
        <taxon>Pseudomonadati</taxon>
        <taxon>Thermodesulfobacteriota</taxon>
        <taxon>Desulfovibrionia</taxon>
        <taxon>Desulfovibrionales</taxon>
        <taxon>Desulfovibrionaceae</taxon>
        <taxon>Paucidesulfovibrio</taxon>
    </lineage>
</organism>
<dbReference type="InterPro" id="IPR001789">
    <property type="entry name" value="Sig_transdc_resp-reg_receiver"/>
</dbReference>
<dbReference type="PROSITE" id="PS50109">
    <property type="entry name" value="HIS_KIN"/>
    <property type="match status" value="1"/>
</dbReference>
<dbReference type="SMART" id="SM00448">
    <property type="entry name" value="REC"/>
    <property type="match status" value="1"/>
</dbReference>
<proteinExistence type="predicted"/>
<feature type="modified residue" description="4-aspartylphosphate" evidence="5">
    <location>
        <position position="880"/>
    </location>
</feature>
<reference evidence="11 12" key="1">
    <citation type="submission" date="2017-02" db="EMBL/GenBank/DDBJ databases">
        <authorList>
            <person name="Peterson S.W."/>
        </authorList>
    </citation>
    <scope>NUCLEOTIDE SEQUENCE [LARGE SCALE GENOMIC DNA]</scope>
    <source>
        <strain evidence="11 12">DSM 16080</strain>
    </source>
</reference>
<dbReference type="Pfam" id="PF02518">
    <property type="entry name" value="HATPase_c"/>
    <property type="match status" value="1"/>
</dbReference>
<dbReference type="Gene3D" id="3.30.565.10">
    <property type="entry name" value="Histidine kinase-like ATPase, C-terminal domain"/>
    <property type="match status" value="1"/>
</dbReference>
<dbReference type="STRING" id="1121449.SAMN02745704_00563"/>
<keyword evidence="6" id="KW-0175">Coiled coil</keyword>
<dbReference type="Gene3D" id="3.30.450.20">
    <property type="entry name" value="PAS domain"/>
    <property type="match status" value="4"/>
</dbReference>
<dbReference type="SUPFAM" id="SSF52172">
    <property type="entry name" value="CheY-like"/>
    <property type="match status" value="1"/>
</dbReference>
<dbReference type="InterPro" id="IPR035965">
    <property type="entry name" value="PAS-like_dom_sf"/>
</dbReference>
<dbReference type="InterPro" id="IPR013656">
    <property type="entry name" value="PAS_4"/>
</dbReference>